<evidence type="ECO:0000313" key="6">
    <source>
        <dbReference type="EMBL" id="MCF5064649.1"/>
    </source>
</evidence>
<organism evidence="6 7">
    <name type="scientific">Pseudomonas syringae</name>
    <dbReference type="NCBI Taxonomy" id="317"/>
    <lineage>
        <taxon>Bacteria</taxon>
        <taxon>Pseudomonadati</taxon>
        <taxon>Pseudomonadota</taxon>
        <taxon>Gammaproteobacteria</taxon>
        <taxon>Pseudomonadales</taxon>
        <taxon>Pseudomonadaceae</taxon>
        <taxon>Pseudomonas</taxon>
    </lineage>
</organism>
<feature type="non-terminal residue" evidence="6">
    <location>
        <position position="78"/>
    </location>
</feature>
<dbReference type="PANTHER" id="PTHR46577:SF1">
    <property type="entry name" value="HTH-TYPE TRANSCRIPTIONAL REGULATORY PROTEIN GABR"/>
    <property type="match status" value="1"/>
</dbReference>
<dbReference type="PROSITE" id="PS50949">
    <property type="entry name" value="HTH_GNTR"/>
    <property type="match status" value="1"/>
</dbReference>
<evidence type="ECO:0000256" key="4">
    <source>
        <dbReference type="ARBA" id="ARBA00023163"/>
    </source>
</evidence>
<comment type="caution">
    <text evidence="6">The sequence shown here is derived from an EMBL/GenBank/DDBJ whole genome shotgun (WGS) entry which is preliminary data.</text>
</comment>
<dbReference type="InterPro" id="IPR000524">
    <property type="entry name" value="Tscrpt_reg_HTH_GntR"/>
</dbReference>
<keyword evidence="2" id="KW-0805">Transcription regulation</keyword>
<dbReference type="GO" id="GO:0003700">
    <property type="term" value="F:DNA-binding transcription factor activity"/>
    <property type="evidence" value="ECO:0007669"/>
    <property type="project" value="InterPro"/>
</dbReference>
<name>A0A9Q3X7T9_PSESX</name>
<evidence type="ECO:0000256" key="3">
    <source>
        <dbReference type="ARBA" id="ARBA00023125"/>
    </source>
</evidence>
<gene>
    <name evidence="6" type="ORF">GIW73_17070</name>
</gene>
<dbReference type="EMBL" id="WKEU01000076">
    <property type="protein sequence ID" value="MCF5064649.1"/>
    <property type="molecule type" value="Genomic_DNA"/>
</dbReference>
<evidence type="ECO:0000256" key="2">
    <source>
        <dbReference type="ARBA" id="ARBA00023015"/>
    </source>
</evidence>
<dbReference type="Pfam" id="PF00392">
    <property type="entry name" value="GntR"/>
    <property type="match status" value="1"/>
</dbReference>
<dbReference type="GO" id="GO:0003677">
    <property type="term" value="F:DNA binding"/>
    <property type="evidence" value="ECO:0007669"/>
    <property type="project" value="UniProtKB-KW"/>
</dbReference>
<dbReference type="InterPro" id="IPR036390">
    <property type="entry name" value="WH_DNA-bd_sf"/>
</dbReference>
<dbReference type="InterPro" id="IPR051446">
    <property type="entry name" value="HTH_trans_reg/aminotransferase"/>
</dbReference>
<dbReference type="Proteomes" id="UP000814207">
    <property type="component" value="Unassembled WGS sequence"/>
</dbReference>
<keyword evidence="4" id="KW-0804">Transcription</keyword>
<dbReference type="InterPro" id="IPR036388">
    <property type="entry name" value="WH-like_DNA-bd_sf"/>
</dbReference>
<evidence type="ECO:0000256" key="1">
    <source>
        <dbReference type="ARBA" id="ARBA00022898"/>
    </source>
</evidence>
<dbReference type="SMART" id="SM00345">
    <property type="entry name" value="HTH_GNTR"/>
    <property type="match status" value="1"/>
</dbReference>
<dbReference type="CDD" id="cd07377">
    <property type="entry name" value="WHTH_GntR"/>
    <property type="match status" value="1"/>
</dbReference>
<proteinExistence type="predicted"/>
<keyword evidence="1" id="KW-0663">Pyridoxal phosphate</keyword>
<dbReference type="PANTHER" id="PTHR46577">
    <property type="entry name" value="HTH-TYPE TRANSCRIPTIONAL REGULATORY PROTEIN GABR"/>
    <property type="match status" value="1"/>
</dbReference>
<sequence>MPPIEPPLSFNPAGIELDRRYGLTRQLYQALRQRVLDGRLVSGTRLPASRDLAAALSISRNSVVRAYDQLYAEGFIEG</sequence>
<dbReference type="SUPFAM" id="SSF46785">
    <property type="entry name" value="Winged helix' DNA-binding domain"/>
    <property type="match status" value="1"/>
</dbReference>
<evidence type="ECO:0000259" key="5">
    <source>
        <dbReference type="PROSITE" id="PS50949"/>
    </source>
</evidence>
<keyword evidence="3" id="KW-0238">DNA-binding</keyword>
<evidence type="ECO:0000313" key="7">
    <source>
        <dbReference type="Proteomes" id="UP000814207"/>
    </source>
</evidence>
<dbReference type="PRINTS" id="PR00035">
    <property type="entry name" value="HTHGNTR"/>
</dbReference>
<dbReference type="Gene3D" id="1.10.10.10">
    <property type="entry name" value="Winged helix-like DNA-binding domain superfamily/Winged helix DNA-binding domain"/>
    <property type="match status" value="1"/>
</dbReference>
<dbReference type="AlphaFoldDB" id="A0A9Q3X7T9"/>
<accession>A0A9Q3X7T9</accession>
<protein>
    <submittedName>
        <fullName evidence="6">GntR family transcriptional regulator</fullName>
    </submittedName>
</protein>
<reference evidence="6" key="1">
    <citation type="submission" date="2019-11" db="EMBL/GenBank/DDBJ databases">
        <title>Epiphytic Pseudomonas syringae from cherry orchards.</title>
        <authorList>
            <person name="Hulin M.T."/>
        </authorList>
    </citation>
    <scope>NUCLEOTIDE SEQUENCE</scope>
    <source>
        <strain evidence="6">PA-6-9A</strain>
    </source>
</reference>
<feature type="domain" description="HTH gntR-type" evidence="5">
    <location>
        <begin position="21"/>
        <end position="78"/>
    </location>
</feature>